<gene>
    <name evidence="2" type="ORF">HPBE_LOCUS21115</name>
</gene>
<evidence type="ECO:0000313" key="2">
    <source>
        <dbReference type="EMBL" id="VDP23438.1"/>
    </source>
</evidence>
<name>A0A183GFE7_HELPZ</name>
<dbReference type="SUPFAM" id="SSF81321">
    <property type="entry name" value="Family A G protein-coupled receptor-like"/>
    <property type="match status" value="1"/>
</dbReference>
<protein>
    <submittedName>
        <fullName evidence="4">G_PROTEIN_RECEP_F1_2 domain-containing protein</fullName>
    </submittedName>
</protein>
<sequence>MALDLKMAYIYTASHGHPYPPLYDCSNKTMEEWYATGSVEWPLGLYFLVTGILLEIFYCFCMVSMVKQELLKTSCYKIMFFLGFLDMCSLLVNSVMTGYFAIQGAVFCTNPVILLTLGAFGCGKCSLCILLKYTPSVQ</sequence>
<keyword evidence="1" id="KW-0812">Transmembrane</keyword>
<proteinExistence type="predicted"/>
<reference evidence="2 3" key="1">
    <citation type="submission" date="2018-11" db="EMBL/GenBank/DDBJ databases">
        <authorList>
            <consortium name="Pathogen Informatics"/>
        </authorList>
    </citation>
    <scope>NUCLEOTIDE SEQUENCE [LARGE SCALE GENOMIC DNA]</scope>
</reference>
<feature type="transmembrane region" description="Helical" evidence="1">
    <location>
        <begin position="112"/>
        <end position="131"/>
    </location>
</feature>
<evidence type="ECO:0000313" key="3">
    <source>
        <dbReference type="Proteomes" id="UP000050761"/>
    </source>
</evidence>
<evidence type="ECO:0000256" key="1">
    <source>
        <dbReference type="SAM" id="Phobius"/>
    </source>
</evidence>
<feature type="transmembrane region" description="Helical" evidence="1">
    <location>
        <begin position="78"/>
        <end position="100"/>
    </location>
</feature>
<reference evidence="4" key="2">
    <citation type="submission" date="2019-09" db="UniProtKB">
        <authorList>
            <consortium name="WormBaseParasite"/>
        </authorList>
    </citation>
    <scope>IDENTIFICATION</scope>
</reference>
<dbReference type="PANTHER" id="PTHR23021">
    <property type="entry name" value="SERPENTINE RECEPTOR, CLASS T"/>
    <property type="match status" value="1"/>
</dbReference>
<keyword evidence="3" id="KW-1185">Reference proteome</keyword>
<dbReference type="PANTHER" id="PTHR23021:SF11">
    <property type="entry name" value="SERPENTINE RECEPTOR, CLASS T"/>
    <property type="match status" value="1"/>
</dbReference>
<accession>A0A3P8CQ89</accession>
<feature type="transmembrane region" description="Helical" evidence="1">
    <location>
        <begin position="43"/>
        <end position="66"/>
    </location>
</feature>
<keyword evidence="1" id="KW-0472">Membrane</keyword>
<dbReference type="AlphaFoldDB" id="A0A183GFE7"/>
<dbReference type="Pfam" id="PF10321">
    <property type="entry name" value="7TM_GPCR_Srt"/>
    <property type="match status" value="1"/>
</dbReference>
<keyword evidence="1" id="KW-1133">Transmembrane helix</keyword>
<dbReference type="Proteomes" id="UP000050761">
    <property type="component" value="Unassembled WGS sequence"/>
</dbReference>
<dbReference type="WBParaSite" id="HPBE_0002111601-mRNA-1">
    <property type="protein sequence ID" value="HPBE_0002111601-mRNA-1"/>
    <property type="gene ID" value="HPBE_0002111601"/>
</dbReference>
<evidence type="ECO:0000313" key="4">
    <source>
        <dbReference type="WBParaSite" id="HPBE_0002111601-mRNA-1"/>
    </source>
</evidence>
<dbReference type="EMBL" id="UZAH01032715">
    <property type="protein sequence ID" value="VDP23438.1"/>
    <property type="molecule type" value="Genomic_DNA"/>
</dbReference>
<dbReference type="OrthoDB" id="5852530at2759"/>
<organism evidence="3 4">
    <name type="scientific">Heligmosomoides polygyrus</name>
    <name type="common">Parasitic roundworm</name>
    <dbReference type="NCBI Taxonomy" id="6339"/>
    <lineage>
        <taxon>Eukaryota</taxon>
        <taxon>Metazoa</taxon>
        <taxon>Ecdysozoa</taxon>
        <taxon>Nematoda</taxon>
        <taxon>Chromadorea</taxon>
        <taxon>Rhabditida</taxon>
        <taxon>Rhabditina</taxon>
        <taxon>Rhabditomorpha</taxon>
        <taxon>Strongyloidea</taxon>
        <taxon>Heligmosomidae</taxon>
        <taxon>Heligmosomoides</taxon>
    </lineage>
</organism>
<dbReference type="InterPro" id="IPR019425">
    <property type="entry name" value="7TM_GPCR_serpentine_rcpt_Srt"/>
</dbReference>
<accession>A0A183GFE7</accession>